<dbReference type="NCBIfam" id="NF037937">
    <property type="entry name" value="septum_RefZ"/>
    <property type="match status" value="1"/>
</dbReference>
<dbReference type="PRINTS" id="PR00455">
    <property type="entry name" value="HTHTETR"/>
</dbReference>
<name>A0ABS2SSD6_9BACI</name>
<dbReference type="InterPro" id="IPR009057">
    <property type="entry name" value="Homeodomain-like_sf"/>
</dbReference>
<accession>A0ABS2SSD6</accession>
<dbReference type="RefSeq" id="WP_035421904.1">
    <property type="nucleotide sequence ID" value="NZ_JAFBCV010000004.1"/>
</dbReference>
<keyword evidence="1 2" id="KW-0238">DNA-binding</keyword>
<evidence type="ECO:0000256" key="1">
    <source>
        <dbReference type="ARBA" id="ARBA00023125"/>
    </source>
</evidence>
<sequence>MSEQTKALIKDAATQLFYANGFHGTSVRDIAKKAKVNQALISYYYGGKQALFESLVTEFFEGYVHTIETTLHACQDDATKALREIIERVLTYQQSCHLLARMAHREMTLDSTLVRELMSTYLRKEQYLLEQVVAGCMAQLKQNKLPVDLVVLQLRNMLILPYSSPQYLRELFLLTPADHLFTKRYVQHTQAWMKTVFQLPEKTPKSRLLHV</sequence>
<comment type="caution">
    <text evidence="4">The sequence shown here is derived from an EMBL/GenBank/DDBJ whole genome shotgun (WGS) entry which is preliminary data.</text>
</comment>
<feature type="DNA-binding region" description="H-T-H motif" evidence="2">
    <location>
        <begin position="26"/>
        <end position="45"/>
    </location>
</feature>
<dbReference type="Pfam" id="PF00440">
    <property type="entry name" value="TetR_N"/>
    <property type="match status" value="1"/>
</dbReference>
<dbReference type="EMBL" id="JAFBCV010000004">
    <property type="protein sequence ID" value="MBM7838433.1"/>
    <property type="molecule type" value="Genomic_DNA"/>
</dbReference>
<organism evidence="4 5">
    <name type="scientific">Shouchella xiaoxiensis</name>
    <dbReference type="NCBI Taxonomy" id="766895"/>
    <lineage>
        <taxon>Bacteria</taxon>
        <taxon>Bacillati</taxon>
        <taxon>Bacillota</taxon>
        <taxon>Bacilli</taxon>
        <taxon>Bacillales</taxon>
        <taxon>Bacillaceae</taxon>
        <taxon>Shouchella</taxon>
    </lineage>
</organism>
<evidence type="ECO:0000313" key="5">
    <source>
        <dbReference type="Proteomes" id="UP001179280"/>
    </source>
</evidence>
<gene>
    <name evidence="4" type="ORF">JOC54_001689</name>
</gene>
<dbReference type="InterPro" id="IPR050109">
    <property type="entry name" value="HTH-type_TetR-like_transc_reg"/>
</dbReference>
<proteinExistence type="predicted"/>
<feature type="domain" description="HTH tetR-type" evidence="3">
    <location>
        <begin position="3"/>
        <end position="63"/>
    </location>
</feature>
<reference evidence="4" key="1">
    <citation type="submission" date="2021-01" db="EMBL/GenBank/DDBJ databases">
        <title>Genomic Encyclopedia of Type Strains, Phase IV (KMG-IV): sequencing the most valuable type-strain genomes for metagenomic binning, comparative biology and taxonomic classification.</title>
        <authorList>
            <person name="Goeker M."/>
        </authorList>
    </citation>
    <scope>NUCLEOTIDE SEQUENCE</scope>
    <source>
        <strain evidence="4">DSM 21943</strain>
    </source>
</reference>
<dbReference type="PROSITE" id="PS50977">
    <property type="entry name" value="HTH_TETR_2"/>
    <property type="match status" value="1"/>
</dbReference>
<dbReference type="InterPro" id="IPR001647">
    <property type="entry name" value="HTH_TetR"/>
</dbReference>
<dbReference type="PANTHER" id="PTHR30055:SF199">
    <property type="entry name" value="HTH-TYPE TRANSCRIPTIONAL REGULATOR YTTP-RELATED"/>
    <property type="match status" value="1"/>
</dbReference>
<evidence type="ECO:0000259" key="3">
    <source>
        <dbReference type="PROSITE" id="PS50977"/>
    </source>
</evidence>
<evidence type="ECO:0000256" key="2">
    <source>
        <dbReference type="PROSITE-ProRule" id="PRU00335"/>
    </source>
</evidence>
<keyword evidence="5" id="KW-1185">Reference proteome</keyword>
<evidence type="ECO:0000313" key="4">
    <source>
        <dbReference type="EMBL" id="MBM7838433.1"/>
    </source>
</evidence>
<protein>
    <submittedName>
        <fullName evidence="4">AcrR family transcriptional regulator</fullName>
    </submittedName>
</protein>
<dbReference type="SUPFAM" id="SSF46689">
    <property type="entry name" value="Homeodomain-like"/>
    <property type="match status" value="1"/>
</dbReference>
<dbReference type="Proteomes" id="UP001179280">
    <property type="component" value="Unassembled WGS sequence"/>
</dbReference>
<dbReference type="Gene3D" id="1.10.357.10">
    <property type="entry name" value="Tetracycline Repressor, domain 2"/>
    <property type="match status" value="1"/>
</dbReference>
<dbReference type="PANTHER" id="PTHR30055">
    <property type="entry name" value="HTH-TYPE TRANSCRIPTIONAL REGULATOR RUTR"/>
    <property type="match status" value="1"/>
</dbReference>